<evidence type="ECO:0000313" key="6">
    <source>
        <dbReference type="EMBL" id="PSL19585.1"/>
    </source>
</evidence>
<evidence type="ECO:0000259" key="5">
    <source>
        <dbReference type="PROSITE" id="PS50977"/>
    </source>
</evidence>
<reference evidence="6 7" key="1">
    <citation type="submission" date="2018-03" db="EMBL/GenBank/DDBJ databases">
        <title>Genomic Encyclopedia of Archaeal and Bacterial Type Strains, Phase II (KMG-II): from individual species to whole genera.</title>
        <authorList>
            <person name="Goeker M."/>
        </authorList>
    </citation>
    <scope>NUCLEOTIDE SEQUENCE [LARGE SCALE GENOMIC DNA]</scope>
    <source>
        <strain evidence="6 7">DSM 100673</strain>
    </source>
</reference>
<keyword evidence="1" id="KW-0805">Transcription regulation</keyword>
<organism evidence="6 7">
    <name type="scientific">Shimia abyssi</name>
    <dbReference type="NCBI Taxonomy" id="1662395"/>
    <lineage>
        <taxon>Bacteria</taxon>
        <taxon>Pseudomonadati</taxon>
        <taxon>Pseudomonadota</taxon>
        <taxon>Alphaproteobacteria</taxon>
        <taxon>Rhodobacterales</taxon>
        <taxon>Roseobacteraceae</taxon>
    </lineage>
</organism>
<dbReference type="SUPFAM" id="SSF46689">
    <property type="entry name" value="Homeodomain-like"/>
    <property type="match status" value="1"/>
</dbReference>
<dbReference type="InterPro" id="IPR001647">
    <property type="entry name" value="HTH_TetR"/>
</dbReference>
<dbReference type="Gene3D" id="1.10.10.60">
    <property type="entry name" value="Homeodomain-like"/>
    <property type="match status" value="1"/>
</dbReference>
<dbReference type="AlphaFoldDB" id="A0A2P8FCZ6"/>
<accession>A0A2P8FCZ6</accession>
<dbReference type="Proteomes" id="UP000240418">
    <property type="component" value="Unassembled WGS sequence"/>
</dbReference>
<name>A0A2P8FCZ6_9RHOB</name>
<evidence type="ECO:0000256" key="2">
    <source>
        <dbReference type="ARBA" id="ARBA00023125"/>
    </source>
</evidence>
<dbReference type="PROSITE" id="PS50977">
    <property type="entry name" value="HTH_TETR_2"/>
    <property type="match status" value="1"/>
</dbReference>
<evidence type="ECO:0000256" key="4">
    <source>
        <dbReference type="PROSITE-ProRule" id="PRU00335"/>
    </source>
</evidence>
<dbReference type="InterPro" id="IPR036271">
    <property type="entry name" value="Tet_transcr_reg_TetR-rel_C_sf"/>
</dbReference>
<feature type="domain" description="HTH tetR-type" evidence="5">
    <location>
        <begin position="7"/>
        <end position="67"/>
    </location>
</feature>
<dbReference type="PANTHER" id="PTHR47506">
    <property type="entry name" value="TRANSCRIPTIONAL REGULATORY PROTEIN"/>
    <property type="match status" value="1"/>
</dbReference>
<dbReference type="InterPro" id="IPR009057">
    <property type="entry name" value="Homeodomain-like_sf"/>
</dbReference>
<proteinExistence type="predicted"/>
<evidence type="ECO:0000256" key="1">
    <source>
        <dbReference type="ARBA" id="ARBA00023015"/>
    </source>
</evidence>
<dbReference type="EMBL" id="PYGJ01000005">
    <property type="protein sequence ID" value="PSL19585.1"/>
    <property type="molecule type" value="Genomic_DNA"/>
</dbReference>
<dbReference type="SUPFAM" id="SSF48498">
    <property type="entry name" value="Tetracyclin repressor-like, C-terminal domain"/>
    <property type="match status" value="1"/>
</dbReference>
<protein>
    <submittedName>
        <fullName evidence="6">TetR family transcriptional regulator</fullName>
    </submittedName>
</protein>
<dbReference type="Pfam" id="PF00440">
    <property type="entry name" value="TetR_N"/>
    <property type="match status" value="1"/>
</dbReference>
<evidence type="ECO:0000256" key="3">
    <source>
        <dbReference type="ARBA" id="ARBA00023163"/>
    </source>
</evidence>
<keyword evidence="7" id="KW-1185">Reference proteome</keyword>
<gene>
    <name evidence="6" type="ORF">CLV88_1057</name>
</gene>
<dbReference type="GO" id="GO:0003677">
    <property type="term" value="F:DNA binding"/>
    <property type="evidence" value="ECO:0007669"/>
    <property type="project" value="UniProtKB-UniRule"/>
</dbReference>
<keyword evidence="3" id="KW-0804">Transcription</keyword>
<feature type="DNA-binding region" description="H-T-H motif" evidence="4">
    <location>
        <begin position="30"/>
        <end position="49"/>
    </location>
</feature>
<keyword evidence="2 4" id="KW-0238">DNA-binding</keyword>
<dbReference type="Gene3D" id="1.10.357.10">
    <property type="entry name" value="Tetracycline Repressor, domain 2"/>
    <property type="match status" value="1"/>
</dbReference>
<dbReference type="PANTHER" id="PTHR47506:SF1">
    <property type="entry name" value="HTH-TYPE TRANSCRIPTIONAL REGULATOR YJDC"/>
    <property type="match status" value="1"/>
</dbReference>
<dbReference type="RefSeq" id="WP_106608259.1">
    <property type="nucleotide sequence ID" value="NZ_PYGJ01000005.1"/>
</dbReference>
<comment type="caution">
    <text evidence="6">The sequence shown here is derived from an EMBL/GenBank/DDBJ whole genome shotgun (WGS) entry which is preliminary data.</text>
</comment>
<sequence length="205" mass="22349">MKGRPRTFDEGQVLSRITDVFWRKGYVGTTMSDLVEATGLTKPSLYAAYGNKASMYSASLDRYIEQQSQTAYVHLKRDDIGATKAIRMFLKASLASVKHPDGPKGCLVLSSSTDDCGGHLPNHETAKVHAMNALAQQTYVAFFERALLSAGRPTSDAQALGTYLMTLHTGLRQMTTRGVSKADLEDVVEFSVGCIAQQLDSCCDQ</sequence>
<evidence type="ECO:0000313" key="7">
    <source>
        <dbReference type="Proteomes" id="UP000240418"/>
    </source>
</evidence>
<dbReference type="OrthoDB" id="9779746at2"/>